<name>A0AAV2GG50_9ROSI</name>
<keyword evidence="2" id="KW-0812">Transmembrane</keyword>
<organism evidence="4 5">
    <name type="scientific">Linum trigynum</name>
    <dbReference type="NCBI Taxonomy" id="586398"/>
    <lineage>
        <taxon>Eukaryota</taxon>
        <taxon>Viridiplantae</taxon>
        <taxon>Streptophyta</taxon>
        <taxon>Embryophyta</taxon>
        <taxon>Tracheophyta</taxon>
        <taxon>Spermatophyta</taxon>
        <taxon>Magnoliopsida</taxon>
        <taxon>eudicotyledons</taxon>
        <taxon>Gunneridae</taxon>
        <taxon>Pentapetalae</taxon>
        <taxon>rosids</taxon>
        <taxon>fabids</taxon>
        <taxon>Malpighiales</taxon>
        <taxon>Linaceae</taxon>
        <taxon>Linum</taxon>
    </lineage>
</organism>
<evidence type="ECO:0000313" key="4">
    <source>
        <dbReference type="EMBL" id="CAL1409227.1"/>
    </source>
</evidence>
<evidence type="ECO:0000256" key="2">
    <source>
        <dbReference type="SAM" id="Phobius"/>
    </source>
</evidence>
<evidence type="ECO:0008006" key="6">
    <source>
        <dbReference type="Google" id="ProtNLM"/>
    </source>
</evidence>
<keyword evidence="2" id="KW-1133">Transmembrane helix</keyword>
<sequence>MAAGGGSKKVTYALIWAAIWILCSSSCPSQAAVVATQDNDNPYEKLSSSNDGSLIEAVGKPLPPPMTGSETPVPLDEDEDDGPIPWWVEPLFIAGEVFFFVASGSVVVCIIGWILKSAHKECGKGVPVTV</sequence>
<keyword evidence="2" id="KW-0472">Membrane</keyword>
<dbReference type="EMBL" id="OZ034821">
    <property type="protein sequence ID" value="CAL1409227.1"/>
    <property type="molecule type" value="Genomic_DNA"/>
</dbReference>
<evidence type="ECO:0000256" key="3">
    <source>
        <dbReference type="SAM" id="SignalP"/>
    </source>
</evidence>
<evidence type="ECO:0000256" key="1">
    <source>
        <dbReference type="SAM" id="MobiDB-lite"/>
    </source>
</evidence>
<feature type="transmembrane region" description="Helical" evidence="2">
    <location>
        <begin position="91"/>
        <end position="115"/>
    </location>
</feature>
<keyword evidence="5" id="KW-1185">Reference proteome</keyword>
<accession>A0AAV2GG50</accession>
<feature type="region of interest" description="Disordered" evidence="1">
    <location>
        <begin position="45"/>
        <end position="80"/>
    </location>
</feature>
<reference evidence="4 5" key="1">
    <citation type="submission" date="2024-04" db="EMBL/GenBank/DDBJ databases">
        <authorList>
            <person name="Fracassetti M."/>
        </authorList>
    </citation>
    <scope>NUCLEOTIDE SEQUENCE [LARGE SCALE GENOMIC DNA]</scope>
</reference>
<feature type="chain" id="PRO_5043449679" description="Transmembrane protein" evidence="3">
    <location>
        <begin position="32"/>
        <end position="130"/>
    </location>
</feature>
<evidence type="ECO:0000313" key="5">
    <source>
        <dbReference type="Proteomes" id="UP001497516"/>
    </source>
</evidence>
<dbReference type="AlphaFoldDB" id="A0AAV2GG50"/>
<keyword evidence="3" id="KW-0732">Signal</keyword>
<feature type="signal peptide" evidence="3">
    <location>
        <begin position="1"/>
        <end position="31"/>
    </location>
</feature>
<protein>
    <recommendedName>
        <fullName evidence="6">Transmembrane protein</fullName>
    </recommendedName>
</protein>
<dbReference type="Proteomes" id="UP001497516">
    <property type="component" value="Chromosome 8"/>
</dbReference>
<gene>
    <name evidence="4" type="ORF">LTRI10_LOCUS48742</name>
</gene>
<proteinExistence type="predicted"/>